<evidence type="ECO:0000313" key="3">
    <source>
        <dbReference type="Proteomes" id="UP000789396"/>
    </source>
</evidence>
<comment type="caution">
    <text evidence="2">The sequence shown here is derived from an EMBL/GenBank/DDBJ whole genome shotgun (WGS) entry which is preliminary data.</text>
</comment>
<evidence type="ECO:0000313" key="2">
    <source>
        <dbReference type="EMBL" id="CAG8822076.1"/>
    </source>
</evidence>
<keyword evidence="3" id="KW-1185">Reference proteome</keyword>
<evidence type="ECO:0000256" key="1">
    <source>
        <dbReference type="SAM" id="MobiDB-lite"/>
    </source>
</evidence>
<feature type="region of interest" description="Disordered" evidence="1">
    <location>
        <begin position="1"/>
        <end position="45"/>
    </location>
</feature>
<dbReference type="AlphaFoldDB" id="A0A9N9KCK2"/>
<dbReference type="Proteomes" id="UP000789396">
    <property type="component" value="Unassembled WGS sequence"/>
</dbReference>
<proteinExistence type="predicted"/>
<gene>
    <name evidence="2" type="ORF">RFULGI_LOCUS19735</name>
</gene>
<reference evidence="2" key="1">
    <citation type="submission" date="2021-06" db="EMBL/GenBank/DDBJ databases">
        <authorList>
            <person name="Kallberg Y."/>
            <person name="Tangrot J."/>
            <person name="Rosling A."/>
        </authorList>
    </citation>
    <scope>NUCLEOTIDE SEQUENCE</scope>
    <source>
        <strain evidence="2">IN212</strain>
    </source>
</reference>
<dbReference type="EMBL" id="CAJVPZ010101559">
    <property type="protein sequence ID" value="CAG8822076.1"/>
    <property type="molecule type" value="Genomic_DNA"/>
</dbReference>
<dbReference type="OrthoDB" id="2405062at2759"/>
<feature type="non-terminal residue" evidence="2">
    <location>
        <position position="122"/>
    </location>
</feature>
<sequence>MNDDNNDFDESSEGYVSNEQNEISDNVSISSSSNASIFNKSQSQVKKIKSKKRRRTYLKPSWVWHYFKVSEDGIYDECQVQVMNFQNESIKCDYKFIHDGSTGNMGNHLRNRHNLSENQNNK</sequence>
<feature type="compositionally biased region" description="Low complexity" evidence="1">
    <location>
        <begin position="21"/>
        <end position="45"/>
    </location>
</feature>
<name>A0A9N9KCK2_9GLOM</name>
<organism evidence="2 3">
    <name type="scientific">Racocetra fulgida</name>
    <dbReference type="NCBI Taxonomy" id="60492"/>
    <lineage>
        <taxon>Eukaryota</taxon>
        <taxon>Fungi</taxon>
        <taxon>Fungi incertae sedis</taxon>
        <taxon>Mucoromycota</taxon>
        <taxon>Glomeromycotina</taxon>
        <taxon>Glomeromycetes</taxon>
        <taxon>Diversisporales</taxon>
        <taxon>Gigasporaceae</taxon>
        <taxon>Racocetra</taxon>
    </lineage>
</organism>
<protein>
    <submittedName>
        <fullName evidence="2">570_t:CDS:1</fullName>
    </submittedName>
</protein>
<feature type="compositionally biased region" description="Acidic residues" evidence="1">
    <location>
        <begin position="1"/>
        <end position="12"/>
    </location>
</feature>
<accession>A0A9N9KCK2</accession>